<dbReference type="GO" id="GO:0043005">
    <property type="term" value="C:neuron projection"/>
    <property type="evidence" value="ECO:0007669"/>
    <property type="project" value="TreeGrafter"/>
</dbReference>
<evidence type="ECO:0000256" key="7">
    <source>
        <dbReference type="SAM" id="MobiDB-lite"/>
    </source>
</evidence>
<dbReference type="InterPro" id="IPR026160">
    <property type="entry name" value="Ric3"/>
</dbReference>
<comment type="subcellular location">
    <subcellularLocation>
        <location evidence="1">Endoplasmic reticulum membrane</location>
    </subcellularLocation>
</comment>
<feature type="region of interest" description="Disordered" evidence="7">
    <location>
        <begin position="615"/>
        <end position="809"/>
    </location>
</feature>
<feature type="compositionally biased region" description="Polar residues" evidence="7">
    <location>
        <begin position="489"/>
        <end position="499"/>
    </location>
</feature>
<keyword evidence="3 8" id="KW-0812">Transmembrane</keyword>
<dbReference type="GO" id="GO:0043025">
    <property type="term" value="C:neuronal cell body"/>
    <property type="evidence" value="ECO:0007669"/>
    <property type="project" value="TreeGrafter"/>
</dbReference>
<dbReference type="GO" id="GO:0045202">
    <property type="term" value="C:synapse"/>
    <property type="evidence" value="ECO:0007669"/>
    <property type="project" value="GOC"/>
</dbReference>
<evidence type="ECO:0000256" key="5">
    <source>
        <dbReference type="ARBA" id="ARBA00022989"/>
    </source>
</evidence>
<evidence type="ECO:0000256" key="8">
    <source>
        <dbReference type="SAM" id="Phobius"/>
    </source>
</evidence>
<feature type="transmembrane region" description="Helical" evidence="8">
    <location>
        <begin position="191"/>
        <end position="213"/>
    </location>
</feature>
<feature type="compositionally biased region" description="Polar residues" evidence="7">
    <location>
        <begin position="791"/>
        <end position="809"/>
    </location>
</feature>
<dbReference type="OrthoDB" id="10070774at2759"/>
<keyword evidence="11" id="KW-1185">Reference proteome</keyword>
<keyword evidence="5 8" id="KW-1133">Transmembrane helix</keyword>
<feature type="compositionally biased region" description="Polar residues" evidence="7">
    <location>
        <begin position="630"/>
        <end position="655"/>
    </location>
</feature>
<evidence type="ECO:0000256" key="1">
    <source>
        <dbReference type="ARBA" id="ARBA00004586"/>
    </source>
</evidence>
<dbReference type="EMBL" id="QCYY01000952">
    <property type="protein sequence ID" value="ROT81563.1"/>
    <property type="molecule type" value="Genomic_DNA"/>
</dbReference>
<organism evidence="10 11">
    <name type="scientific">Penaeus vannamei</name>
    <name type="common">Whiteleg shrimp</name>
    <name type="synonym">Litopenaeus vannamei</name>
    <dbReference type="NCBI Taxonomy" id="6689"/>
    <lineage>
        <taxon>Eukaryota</taxon>
        <taxon>Metazoa</taxon>
        <taxon>Ecdysozoa</taxon>
        <taxon>Arthropoda</taxon>
        <taxon>Crustacea</taxon>
        <taxon>Multicrustacea</taxon>
        <taxon>Malacostraca</taxon>
        <taxon>Eumalacostraca</taxon>
        <taxon>Eucarida</taxon>
        <taxon>Decapoda</taxon>
        <taxon>Dendrobranchiata</taxon>
        <taxon>Penaeoidea</taxon>
        <taxon>Penaeidae</taxon>
        <taxon>Penaeus</taxon>
    </lineage>
</organism>
<dbReference type="PANTHER" id="PTHR21723:SF3">
    <property type="entry name" value="PROTEIN RIC-3"/>
    <property type="match status" value="1"/>
</dbReference>
<evidence type="ECO:0000313" key="10">
    <source>
        <dbReference type="EMBL" id="ROT81563.1"/>
    </source>
</evidence>
<evidence type="ECO:0000256" key="3">
    <source>
        <dbReference type="ARBA" id="ARBA00022692"/>
    </source>
</evidence>
<sequence length="809" mass="86157">MLTASVKHPTSSRQATWRNEANLHFADQLCYLLEEHYAAAVPPSAPSASASSSISGVRWSAEECWLVVWRACGHEMNETLVEDVRLGRDKSNLTECLTSQFGLTPALVASAAPPKVRLRPYLPQSMGGHARPERPAHLYPEMMHPALREKGRAMPQRTIDKQARPGPMPGVRPPMGGAGGMVPPPQGKGSGAMGIIMPLYTVGIVVFFVYTIMKGKFFSDDKQQKEDPGTPDEAEASPAPLLKEITTGTPKRSPDDAQGANAEAEDSSEATETGADISELKFFAEKSHGHEKALVAEEIPVPIPEEEYCPSIRMGLMDEAASEDSAVLCKGQGTQTSLALSLTPPQAVSKEHSTQTDEEQGVAVLGVQTSFLHDEGGVETRAGSHGPVKTEGVTEILLDALLPSETQLIKKSHTAPETSDQFSKDDKSALQELEAKEVQKEAGNEPLPDSPSLEAIAEAVAAATTRAALDLLATTNSDTLIKPQEVQEAASSPSISSLPKTADTKVVPSELGEEARKPSEQVTEASRSQTQSDASQPTTVYVATVTHTPSPSPTSTPEKEKTQESVEADLMKASVPQGEIPAETSKTDAASPVPISQDVVVTKTVEAALAEAAEEVCDINTNKDTKHQDTTATQDHQGVATVSPNEDSPTSSKGSSPDMEEYEVINKDEDTAHKLRTQRETSGGEPVVDKVKAAESTEVSSQAAQLHTDEEGASKKDTEPQKEEKVVKGKERSSSKEPEEKKSSDKTNVCEDQGKDSTPCPVDDSSAKATDPQATVCMPSESLVAEEGQTDIDSSTLKESVSSDNADSE</sequence>
<keyword evidence="4" id="KW-0256">Endoplasmic reticulum</keyword>
<feature type="compositionally biased region" description="Basic and acidic residues" evidence="7">
    <location>
        <begin position="707"/>
        <end position="755"/>
    </location>
</feature>
<dbReference type="InterPro" id="IPR032763">
    <property type="entry name" value="RIC3_N"/>
</dbReference>
<comment type="similarity">
    <text evidence="2">Belongs to the ric-3 family.</text>
</comment>
<feature type="region of interest" description="Disordered" evidence="7">
    <location>
        <begin position="221"/>
        <end position="274"/>
    </location>
</feature>
<reference evidence="10 11" key="1">
    <citation type="submission" date="2018-04" db="EMBL/GenBank/DDBJ databases">
        <authorList>
            <person name="Zhang X."/>
            <person name="Yuan J."/>
            <person name="Li F."/>
            <person name="Xiang J."/>
        </authorList>
    </citation>
    <scope>NUCLEOTIDE SEQUENCE [LARGE SCALE GENOMIC DNA]</scope>
    <source>
        <tissue evidence="10">Muscle</tissue>
    </source>
</reference>
<gene>
    <name evidence="10" type="ORF">C7M84_025279</name>
</gene>
<evidence type="ECO:0000256" key="2">
    <source>
        <dbReference type="ARBA" id="ARBA00008538"/>
    </source>
</evidence>
<evidence type="ECO:0000256" key="4">
    <source>
        <dbReference type="ARBA" id="ARBA00022824"/>
    </source>
</evidence>
<proteinExistence type="inferred from homology"/>
<comment type="caution">
    <text evidence="10">The sequence shown here is derived from an EMBL/GenBank/DDBJ whole genome shotgun (WGS) entry which is preliminary data.</text>
</comment>
<dbReference type="GO" id="GO:0005789">
    <property type="term" value="C:endoplasmic reticulum membrane"/>
    <property type="evidence" value="ECO:0007669"/>
    <property type="project" value="UniProtKB-SubCell"/>
</dbReference>
<accession>A0A3R7PC60</accession>
<feature type="region of interest" description="Disordered" evidence="7">
    <location>
        <begin position="485"/>
        <end position="591"/>
    </location>
</feature>
<keyword evidence="6 8" id="KW-0472">Membrane</keyword>
<dbReference type="Pfam" id="PF15361">
    <property type="entry name" value="RIC3"/>
    <property type="match status" value="1"/>
</dbReference>
<protein>
    <recommendedName>
        <fullName evidence="9">Resistance to inhibitors of cholinesterase protein 3 N-terminal domain-containing protein</fullName>
    </recommendedName>
</protein>
<feature type="domain" description="Resistance to inhibitors of cholinesterase protein 3 N-terminal" evidence="9">
    <location>
        <begin position="137"/>
        <end position="224"/>
    </location>
</feature>
<feature type="compositionally biased region" description="Basic and acidic residues" evidence="7">
    <location>
        <begin position="664"/>
        <end position="679"/>
    </location>
</feature>
<dbReference type="GO" id="GO:0007271">
    <property type="term" value="P:synaptic transmission, cholinergic"/>
    <property type="evidence" value="ECO:0007669"/>
    <property type="project" value="TreeGrafter"/>
</dbReference>
<evidence type="ECO:0000259" key="9">
    <source>
        <dbReference type="Pfam" id="PF15361"/>
    </source>
</evidence>
<dbReference type="GO" id="GO:0034394">
    <property type="term" value="P:protein localization to cell surface"/>
    <property type="evidence" value="ECO:0007669"/>
    <property type="project" value="TreeGrafter"/>
</dbReference>
<reference evidence="10 11" key="2">
    <citation type="submission" date="2019-01" db="EMBL/GenBank/DDBJ databases">
        <title>The decoding of complex shrimp genome reveals the adaptation for benthos swimmer, frequently molting mechanism and breeding impact on genome.</title>
        <authorList>
            <person name="Sun Y."/>
            <person name="Gao Y."/>
            <person name="Yu Y."/>
        </authorList>
    </citation>
    <scope>NUCLEOTIDE SEQUENCE [LARGE SCALE GENOMIC DNA]</scope>
    <source>
        <tissue evidence="10">Muscle</tissue>
    </source>
</reference>
<feature type="compositionally biased region" description="Polar residues" evidence="7">
    <location>
        <begin position="520"/>
        <end position="547"/>
    </location>
</feature>
<dbReference type="AlphaFoldDB" id="A0A3R7PC60"/>
<evidence type="ECO:0000256" key="6">
    <source>
        <dbReference type="ARBA" id="ARBA00023136"/>
    </source>
</evidence>
<name>A0A3R7PC60_PENVA</name>
<dbReference type="Proteomes" id="UP000283509">
    <property type="component" value="Unassembled WGS sequence"/>
</dbReference>
<evidence type="ECO:0000313" key="11">
    <source>
        <dbReference type="Proteomes" id="UP000283509"/>
    </source>
</evidence>
<dbReference type="PANTHER" id="PTHR21723">
    <property type="entry name" value="RESISTANCE TO INHIBITORS OF CHOLINESTERASE PROTEIN 3 RIC3"/>
    <property type="match status" value="1"/>
</dbReference>